<dbReference type="InterPro" id="IPR045990">
    <property type="entry name" value="DUF5946"/>
</dbReference>
<dbReference type="Proteomes" id="UP001057134">
    <property type="component" value="Chromosome"/>
</dbReference>
<sequence length="41" mass="4405">MSEICAKCGAVYTGENTCESIFGELLALEFTDPGYEVTPKS</sequence>
<keyword evidence="2" id="KW-1185">Reference proteome</keyword>
<proteinExistence type="predicted"/>
<gene>
    <name evidence="1" type="ORF">SK3146_04331</name>
</gene>
<dbReference type="EMBL" id="CP027059">
    <property type="protein sequence ID" value="UQZ85048.1"/>
    <property type="molecule type" value="Genomic_DNA"/>
</dbReference>
<reference evidence="1" key="1">
    <citation type="submission" date="2018-02" db="EMBL/GenBank/DDBJ databases">
        <authorList>
            <person name="Kim S.-K."/>
            <person name="Jung H.-I."/>
            <person name="Lee S.-W."/>
        </authorList>
    </citation>
    <scope>NUCLEOTIDE SEQUENCE</scope>
    <source>
        <strain evidence="1">SK3146</strain>
    </source>
</reference>
<dbReference type="Pfam" id="PF19371">
    <property type="entry name" value="DUF5946"/>
    <property type="match status" value="1"/>
</dbReference>
<protein>
    <submittedName>
        <fullName evidence="1">Uncharacterized protein</fullName>
    </submittedName>
</protein>
<name>A0ABY4RU63_9BACL</name>
<organism evidence="1 2">
    <name type="scientific">Paenibacillus konkukensis</name>
    <dbReference type="NCBI Taxonomy" id="2020716"/>
    <lineage>
        <taxon>Bacteria</taxon>
        <taxon>Bacillati</taxon>
        <taxon>Bacillota</taxon>
        <taxon>Bacilli</taxon>
        <taxon>Bacillales</taxon>
        <taxon>Paenibacillaceae</taxon>
        <taxon>Paenibacillus</taxon>
    </lineage>
</organism>
<accession>A0ABY4RU63</accession>
<reference evidence="1" key="2">
    <citation type="journal article" date="2021" name="J Anim Sci Technol">
        <title>Complete genome sequence of Paenibacillus konkukensis sp. nov. SK3146 as a potential probiotic strain.</title>
        <authorList>
            <person name="Jung H.I."/>
            <person name="Park S."/>
            <person name="Niu K.M."/>
            <person name="Lee S.W."/>
            <person name="Kothari D."/>
            <person name="Yi K.J."/>
            <person name="Kim S.K."/>
        </authorList>
    </citation>
    <scope>NUCLEOTIDE SEQUENCE</scope>
    <source>
        <strain evidence="1">SK3146</strain>
    </source>
</reference>
<dbReference type="RefSeq" id="WP_434006810.1">
    <property type="nucleotide sequence ID" value="NZ_CP027059.1"/>
</dbReference>
<evidence type="ECO:0000313" key="2">
    <source>
        <dbReference type="Proteomes" id="UP001057134"/>
    </source>
</evidence>
<evidence type="ECO:0000313" key="1">
    <source>
        <dbReference type="EMBL" id="UQZ85048.1"/>
    </source>
</evidence>